<name>A0A5D4NTW9_9BACI</name>
<dbReference type="RefSeq" id="WP_148939069.1">
    <property type="nucleotide sequence ID" value="NZ_VTEI01000003.1"/>
</dbReference>
<evidence type="ECO:0000313" key="1">
    <source>
        <dbReference type="EMBL" id="TYS17735.1"/>
    </source>
</evidence>
<evidence type="ECO:0000313" key="2">
    <source>
        <dbReference type="Proteomes" id="UP000322267"/>
    </source>
</evidence>
<comment type="caution">
    <text evidence="1">The sequence shown here is derived from an EMBL/GenBank/DDBJ whole genome shotgun (WGS) entry which is preliminary data.</text>
</comment>
<gene>
    <name evidence="1" type="ORF">FZC78_07700</name>
</gene>
<proteinExistence type="predicted"/>
<organism evidence="1 2">
    <name type="scientific">Rossellomorea vietnamensis</name>
    <dbReference type="NCBI Taxonomy" id="218284"/>
    <lineage>
        <taxon>Bacteria</taxon>
        <taxon>Bacillati</taxon>
        <taxon>Bacillota</taxon>
        <taxon>Bacilli</taxon>
        <taxon>Bacillales</taxon>
        <taxon>Bacillaceae</taxon>
        <taxon>Rossellomorea</taxon>
    </lineage>
</organism>
<dbReference type="OrthoDB" id="2932350at2"/>
<sequence>MKKEFSIIRDNETYHLTIIGFHDKKNSYGEVYVSDSSHTTYVFRGTERQVVLKEAKKRIVDNK</sequence>
<accession>A0A5D4NTW9</accession>
<dbReference type="AlphaFoldDB" id="A0A5D4NTW9"/>
<protein>
    <submittedName>
        <fullName evidence="1">Uncharacterized protein</fullName>
    </submittedName>
</protein>
<dbReference type="Proteomes" id="UP000322267">
    <property type="component" value="Unassembled WGS sequence"/>
</dbReference>
<reference evidence="1 2" key="1">
    <citation type="submission" date="2019-08" db="EMBL/GenBank/DDBJ databases">
        <title>Bacillus genomes from the desert of Cuatro Cienegas, Coahuila.</title>
        <authorList>
            <person name="Olmedo-Alvarez G."/>
        </authorList>
    </citation>
    <scope>NUCLEOTIDE SEQUENCE [LARGE SCALE GENOMIC DNA]</scope>
    <source>
        <strain evidence="1 2">CH34_1T</strain>
    </source>
</reference>
<dbReference type="EMBL" id="VTEI01000003">
    <property type="protein sequence ID" value="TYS17735.1"/>
    <property type="molecule type" value="Genomic_DNA"/>
</dbReference>